<name>A0ABV0SND2_9TELE</name>
<feature type="region of interest" description="Disordered" evidence="4">
    <location>
        <begin position="218"/>
        <end position="244"/>
    </location>
</feature>
<evidence type="ECO:0000256" key="1">
    <source>
        <dbReference type="ARBA" id="ARBA00004370"/>
    </source>
</evidence>
<accession>A0ABV0SND2</accession>
<evidence type="ECO:0000313" key="7">
    <source>
        <dbReference type="EMBL" id="MEQ2221971.1"/>
    </source>
</evidence>
<gene>
    <name evidence="7" type="ORF">ILYODFUR_021100</name>
</gene>
<evidence type="ECO:0000259" key="6">
    <source>
        <dbReference type="PROSITE" id="PS50835"/>
    </source>
</evidence>
<comment type="subcellular location">
    <subcellularLocation>
        <location evidence="1">Membrane</location>
    </subcellularLocation>
</comment>
<dbReference type="InterPro" id="IPR050504">
    <property type="entry name" value="IgSF_BTN/MOG"/>
</dbReference>
<keyword evidence="2 5" id="KW-0472">Membrane</keyword>
<dbReference type="Pfam" id="PF07686">
    <property type="entry name" value="V-set"/>
    <property type="match status" value="1"/>
</dbReference>
<keyword evidence="8" id="KW-1185">Reference proteome</keyword>
<organism evidence="7 8">
    <name type="scientific">Ilyodon furcidens</name>
    <name type="common">goldbreast splitfin</name>
    <dbReference type="NCBI Taxonomy" id="33524"/>
    <lineage>
        <taxon>Eukaryota</taxon>
        <taxon>Metazoa</taxon>
        <taxon>Chordata</taxon>
        <taxon>Craniata</taxon>
        <taxon>Vertebrata</taxon>
        <taxon>Euteleostomi</taxon>
        <taxon>Actinopterygii</taxon>
        <taxon>Neopterygii</taxon>
        <taxon>Teleostei</taxon>
        <taxon>Neoteleostei</taxon>
        <taxon>Acanthomorphata</taxon>
        <taxon>Ovalentaria</taxon>
        <taxon>Atherinomorphae</taxon>
        <taxon>Cyprinodontiformes</taxon>
        <taxon>Goodeidae</taxon>
        <taxon>Ilyodon</taxon>
    </lineage>
</organism>
<evidence type="ECO:0000256" key="5">
    <source>
        <dbReference type="SAM" id="Phobius"/>
    </source>
</evidence>
<dbReference type="Proteomes" id="UP001482620">
    <property type="component" value="Unassembled WGS sequence"/>
</dbReference>
<evidence type="ECO:0000313" key="8">
    <source>
        <dbReference type="Proteomes" id="UP001482620"/>
    </source>
</evidence>
<evidence type="ECO:0000256" key="3">
    <source>
        <dbReference type="ARBA" id="ARBA00023319"/>
    </source>
</evidence>
<dbReference type="PROSITE" id="PS50835">
    <property type="entry name" value="IG_LIKE"/>
    <property type="match status" value="1"/>
</dbReference>
<proteinExistence type="predicted"/>
<dbReference type="InterPro" id="IPR036179">
    <property type="entry name" value="Ig-like_dom_sf"/>
</dbReference>
<feature type="transmembrane region" description="Helical" evidence="5">
    <location>
        <begin position="168"/>
        <end position="188"/>
    </location>
</feature>
<dbReference type="SUPFAM" id="SSF48726">
    <property type="entry name" value="Immunoglobulin"/>
    <property type="match status" value="1"/>
</dbReference>
<keyword evidence="5" id="KW-1133">Transmembrane helix</keyword>
<dbReference type="InterPro" id="IPR003599">
    <property type="entry name" value="Ig_sub"/>
</dbReference>
<sequence length="244" mass="26841">MYYFSFLHLLTTSKSNTMEDFICLLFLQMTLMFFSGSLCQDPKNIEVQSGDNVSLICRAPDSNPVMVVRLTRGDLKPEYVLVYRNDKIDEHNQNPLFKGRTNLQSTNIADGKVSLTLNNVTNEDTGTYVCRVKTETNGVNKRRKRAITETVIQLNVAPPPPPPPSGHGHIGLVVVLVVILPAIALLAWKKKNSFYCHSPHNEAEKPLQVSLTAIGIGSGGDGGDMPPPILETGAKTYTGEEKNT</sequence>
<comment type="caution">
    <text evidence="7">The sequence shown here is derived from an EMBL/GenBank/DDBJ whole genome shotgun (WGS) entry which is preliminary data.</text>
</comment>
<keyword evidence="5" id="KW-0812">Transmembrane</keyword>
<dbReference type="InterPro" id="IPR013106">
    <property type="entry name" value="Ig_V-set"/>
</dbReference>
<reference evidence="7 8" key="1">
    <citation type="submission" date="2021-06" db="EMBL/GenBank/DDBJ databases">
        <authorList>
            <person name="Palmer J.M."/>
        </authorList>
    </citation>
    <scope>NUCLEOTIDE SEQUENCE [LARGE SCALE GENOMIC DNA]</scope>
    <source>
        <strain evidence="8">if_2019</strain>
        <tissue evidence="7">Muscle</tissue>
    </source>
</reference>
<feature type="domain" description="Ig-like" evidence="6">
    <location>
        <begin position="36"/>
        <end position="148"/>
    </location>
</feature>
<dbReference type="Gene3D" id="2.60.40.10">
    <property type="entry name" value="Immunoglobulins"/>
    <property type="match status" value="1"/>
</dbReference>
<evidence type="ECO:0000256" key="2">
    <source>
        <dbReference type="ARBA" id="ARBA00023136"/>
    </source>
</evidence>
<dbReference type="PANTHER" id="PTHR24100">
    <property type="entry name" value="BUTYROPHILIN"/>
    <property type="match status" value="1"/>
</dbReference>
<evidence type="ECO:0000256" key="4">
    <source>
        <dbReference type="SAM" id="MobiDB-lite"/>
    </source>
</evidence>
<protein>
    <recommendedName>
        <fullName evidence="6">Ig-like domain-containing protein</fullName>
    </recommendedName>
</protein>
<dbReference type="EMBL" id="JAHRIQ010002225">
    <property type="protein sequence ID" value="MEQ2221971.1"/>
    <property type="molecule type" value="Genomic_DNA"/>
</dbReference>
<dbReference type="InterPro" id="IPR007110">
    <property type="entry name" value="Ig-like_dom"/>
</dbReference>
<dbReference type="PANTHER" id="PTHR24100:SF151">
    <property type="entry name" value="ICOS LIGAND"/>
    <property type="match status" value="1"/>
</dbReference>
<keyword evidence="3" id="KW-0393">Immunoglobulin domain</keyword>
<dbReference type="SMART" id="SM00409">
    <property type="entry name" value="IG"/>
    <property type="match status" value="1"/>
</dbReference>
<dbReference type="SMART" id="SM00406">
    <property type="entry name" value="IGv"/>
    <property type="match status" value="1"/>
</dbReference>
<dbReference type="InterPro" id="IPR013783">
    <property type="entry name" value="Ig-like_fold"/>
</dbReference>